<dbReference type="EMBL" id="AOIN01000040">
    <property type="protein sequence ID" value="ELZ02080.1"/>
    <property type="molecule type" value="Genomic_DNA"/>
</dbReference>
<dbReference type="GO" id="GO:0006749">
    <property type="term" value="P:glutathione metabolic process"/>
    <property type="evidence" value="ECO:0007669"/>
    <property type="project" value="TreeGrafter"/>
</dbReference>
<feature type="compositionally biased region" description="Basic and acidic residues" evidence="1">
    <location>
        <begin position="320"/>
        <end position="331"/>
    </location>
</feature>
<evidence type="ECO:0000313" key="6">
    <source>
        <dbReference type="Proteomes" id="UP000011693"/>
    </source>
</evidence>
<dbReference type="PANTHER" id="PTHR11365">
    <property type="entry name" value="5-OXOPROLINASE RELATED"/>
    <property type="match status" value="1"/>
</dbReference>
<feature type="domain" description="Hydantoinase/oxoprolinase N-terminal" evidence="3">
    <location>
        <begin position="18"/>
        <end position="192"/>
    </location>
</feature>
<dbReference type="PANTHER" id="PTHR11365:SF23">
    <property type="entry name" value="HYPOTHETICAL 5-OXOPROLINASE (EUROFUNG)-RELATED"/>
    <property type="match status" value="1"/>
</dbReference>
<dbReference type="Pfam" id="PF19278">
    <property type="entry name" value="Hydant_A_C"/>
    <property type="match status" value="1"/>
</dbReference>
<evidence type="ECO:0000313" key="5">
    <source>
        <dbReference type="EMBL" id="ELZ02080.1"/>
    </source>
</evidence>
<gene>
    <name evidence="5" type="ORF">C482_05761</name>
</gene>
<accession>M0AU62</accession>
<dbReference type="GO" id="GO:0017168">
    <property type="term" value="F:5-oxoprolinase (ATP-hydrolyzing) activity"/>
    <property type="evidence" value="ECO:0007669"/>
    <property type="project" value="TreeGrafter"/>
</dbReference>
<dbReference type="Pfam" id="PF01968">
    <property type="entry name" value="Hydantoinase_A"/>
    <property type="match status" value="1"/>
</dbReference>
<evidence type="ECO:0000259" key="3">
    <source>
        <dbReference type="Pfam" id="PF05378"/>
    </source>
</evidence>
<name>M0AU62_9EURY</name>
<evidence type="ECO:0000259" key="2">
    <source>
        <dbReference type="Pfam" id="PF01968"/>
    </source>
</evidence>
<feature type="domain" description="Acetophenone carboxylase-like C-terminal" evidence="4">
    <location>
        <begin position="530"/>
        <end position="682"/>
    </location>
</feature>
<dbReference type="InterPro" id="IPR045079">
    <property type="entry name" value="Oxoprolinase-like"/>
</dbReference>
<protein>
    <submittedName>
        <fullName evidence="5">5-oxoprolinase</fullName>
    </submittedName>
</protein>
<evidence type="ECO:0000256" key="1">
    <source>
        <dbReference type="SAM" id="MobiDB-lite"/>
    </source>
</evidence>
<organism evidence="5 6">
    <name type="scientific">Natrialba chahannaoensis JCM 10990</name>
    <dbReference type="NCBI Taxonomy" id="1227492"/>
    <lineage>
        <taxon>Archaea</taxon>
        <taxon>Methanobacteriati</taxon>
        <taxon>Methanobacteriota</taxon>
        <taxon>Stenosarchaea group</taxon>
        <taxon>Halobacteria</taxon>
        <taxon>Halobacteriales</taxon>
        <taxon>Natrialbaceae</taxon>
        <taxon>Natrialba</taxon>
    </lineage>
</organism>
<keyword evidence="6" id="KW-1185">Reference proteome</keyword>
<dbReference type="RefSeq" id="WP_006166541.1">
    <property type="nucleotide sequence ID" value="NZ_AOIN01000040.1"/>
</dbReference>
<evidence type="ECO:0000259" key="4">
    <source>
        <dbReference type="Pfam" id="PF19278"/>
    </source>
</evidence>
<comment type="caution">
    <text evidence="5">The sequence shown here is derived from an EMBL/GenBank/DDBJ whole genome shotgun (WGS) entry which is preliminary data.</text>
</comment>
<sequence>MNTHATQQDTTKHDSNTRIGVDVGGTFTDVALSVADGLVTAKVPSTDPQHVGVLEGIEKACADAGIDPGEIDEFNHAMTVSVNALLERDGAATALVTTAGFRDVLEIGRQDRPSLYDLDAEKPTPLVPRERRFEVDERTTAEGAERPVDPDEVRDLAAKLREADVGAVTVSLLHAYADPSNERQVAEMLREELSVPVSASHEVLAEFREFERTSTTTVDAYVRPAIDRYIGRLVEQADDAGIPEPQIMQANGGTAAPETVREHAVTTTLSGPAAGVVGAGATVGGSSGSGDSDEPAETDRETPEGLVTFDMGGTSSDVSLVRDGRAERTTDAEIDGLPIRTPMVDVNTVGAGGGSIAWVDAGGALRVGPESSGAQPGPACYGRGGTRPTVTDANVVLGYIGPETALGGEMTLDVEAAHDALASLAEEAGLDGALEAARGVYRVANATMTRTIRSVTVERGHDPRAFELVAFGGAGPMHAAALADALSVERVLVPRPGGVLSAFGLLAADESHDAVRTVGIALESASPATISEMYDDLVEDVLADVSDPDAAQLERAADCRYAGQSFELTVPVGAAGTFDADAVADRFHEAHKRTYGYALDETIEVVNLRTTATVPGAEPTVRHEGSGDAVVGTRTAHFPGADEEQSEATVYERDRVAPGARVDGPAVLEQAESTTVIPPGWTGEILPDGTLAMTRPEVSEE</sequence>
<feature type="region of interest" description="Disordered" evidence="1">
    <location>
        <begin position="272"/>
        <end position="333"/>
    </location>
</feature>
<dbReference type="InterPro" id="IPR002821">
    <property type="entry name" value="Hydantoinase_A"/>
</dbReference>
<dbReference type="InterPro" id="IPR049517">
    <property type="entry name" value="ACX-like_C"/>
</dbReference>
<dbReference type="GO" id="GO:0005829">
    <property type="term" value="C:cytosol"/>
    <property type="evidence" value="ECO:0007669"/>
    <property type="project" value="TreeGrafter"/>
</dbReference>
<feature type="compositionally biased region" description="Gly residues" evidence="1">
    <location>
        <begin position="277"/>
        <end position="288"/>
    </location>
</feature>
<reference evidence="5 6" key="1">
    <citation type="journal article" date="2014" name="PLoS Genet.">
        <title>Phylogenetically driven sequencing of extremely halophilic archaea reveals strategies for static and dynamic osmo-response.</title>
        <authorList>
            <person name="Becker E.A."/>
            <person name="Seitzer P.M."/>
            <person name="Tritt A."/>
            <person name="Larsen D."/>
            <person name="Krusor M."/>
            <person name="Yao A.I."/>
            <person name="Wu D."/>
            <person name="Madern D."/>
            <person name="Eisen J.A."/>
            <person name="Darling A.E."/>
            <person name="Facciotti M.T."/>
        </authorList>
    </citation>
    <scope>NUCLEOTIDE SEQUENCE [LARGE SCALE GENOMIC DNA]</scope>
    <source>
        <strain evidence="5 6">JCM 10990</strain>
    </source>
</reference>
<feature type="domain" description="Hydantoinase A/oxoprolinase" evidence="2">
    <location>
        <begin position="212"/>
        <end position="512"/>
    </location>
</feature>
<dbReference type="STRING" id="1227492.C482_05761"/>
<dbReference type="OrthoDB" id="8261at2157"/>
<dbReference type="Proteomes" id="UP000011693">
    <property type="component" value="Unassembled WGS sequence"/>
</dbReference>
<dbReference type="InterPro" id="IPR008040">
    <property type="entry name" value="Hydant_A_N"/>
</dbReference>
<proteinExistence type="predicted"/>
<dbReference type="AlphaFoldDB" id="M0AU62"/>
<dbReference type="PATRIC" id="fig|1227492.4.peg.1115"/>
<dbReference type="Pfam" id="PF05378">
    <property type="entry name" value="Hydant_A_N"/>
    <property type="match status" value="1"/>
</dbReference>